<reference evidence="2" key="1">
    <citation type="journal article" date="2022" name="Mol. Ecol. Resour.">
        <title>The genomes of chicory, endive, great burdock and yacon provide insights into Asteraceae palaeo-polyploidization history and plant inulin production.</title>
        <authorList>
            <person name="Fan W."/>
            <person name="Wang S."/>
            <person name="Wang H."/>
            <person name="Wang A."/>
            <person name="Jiang F."/>
            <person name="Liu H."/>
            <person name="Zhao H."/>
            <person name="Xu D."/>
            <person name="Zhang Y."/>
        </authorList>
    </citation>
    <scope>NUCLEOTIDE SEQUENCE [LARGE SCALE GENOMIC DNA]</scope>
    <source>
        <strain evidence="2">cv. Niubang</strain>
    </source>
</reference>
<keyword evidence="2" id="KW-1185">Reference proteome</keyword>
<accession>A0ACB9AZQ1</accession>
<comment type="caution">
    <text evidence="1">The sequence shown here is derived from an EMBL/GenBank/DDBJ whole genome shotgun (WGS) entry which is preliminary data.</text>
</comment>
<reference evidence="1 2" key="2">
    <citation type="journal article" date="2022" name="Mol. Ecol. Resour.">
        <title>The genomes of chicory, endive, great burdock and yacon provide insights into Asteraceae paleo-polyploidization history and plant inulin production.</title>
        <authorList>
            <person name="Fan W."/>
            <person name="Wang S."/>
            <person name="Wang H."/>
            <person name="Wang A."/>
            <person name="Jiang F."/>
            <person name="Liu H."/>
            <person name="Zhao H."/>
            <person name="Xu D."/>
            <person name="Zhang Y."/>
        </authorList>
    </citation>
    <scope>NUCLEOTIDE SEQUENCE [LARGE SCALE GENOMIC DNA]</scope>
    <source>
        <strain evidence="2">cv. Niubang</strain>
    </source>
</reference>
<dbReference type="EMBL" id="CM042053">
    <property type="protein sequence ID" value="KAI3715637.1"/>
    <property type="molecule type" value="Genomic_DNA"/>
</dbReference>
<gene>
    <name evidence="1" type="ORF">L6452_22623</name>
</gene>
<organism evidence="1 2">
    <name type="scientific">Arctium lappa</name>
    <name type="common">Greater burdock</name>
    <name type="synonym">Lappa major</name>
    <dbReference type="NCBI Taxonomy" id="4217"/>
    <lineage>
        <taxon>Eukaryota</taxon>
        <taxon>Viridiplantae</taxon>
        <taxon>Streptophyta</taxon>
        <taxon>Embryophyta</taxon>
        <taxon>Tracheophyta</taxon>
        <taxon>Spermatophyta</taxon>
        <taxon>Magnoliopsida</taxon>
        <taxon>eudicotyledons</taxon>
        <taxon>Gunneridae</taxon>
        <taxon>Pentapetalae</taxon>
        <taxon>asterids</taxon>
        <taxon>campanulids</taxon>
        <taxon>Asterales</taxon>
        <taxon>Asteraceae</taxon>
        <taxon>Carduoideae</taxon>
        <taxon>Cardueae</taxon>
        <taxon>Arctiinae</taxon>
        <taxon>Arctium</taxon>
    </lineage>
</organism>
<dbReference type="Proteomes" id="UP001055879">
    <property type="component" value="Linkage Group LG07"/>
</dbReference>
<evidence type="ECO:0000313" key="1">
    <source>
        <dbReference type="EMBL" id="KAI3715637.1"/>
    </source>
</evidence>
<evidence type="ECO:0000313" key="2">
    <source>
        <dbReference type="Proteomes" id="UP001055879"/>
    </source>
</evidence>
<name>A0ACB9AZQ1_ARCLA</name>
<sequence>MESTLLQSRMESTKKKNHRKEEDVTVENEEDVTIKVVIVEEEDVTDEVDAGRRRRRTIDDYGVRAGAMVGVAAAGKNVWQWLVREIVKRWTVTVEEIDKGEGREMVAVAGQGS</sequence>
<protein>
    <submittedName>
        <fullName evidence="1">Uncharacterized protein</fullName>
    </submittedName>
</protein>
<proteinExistence type="predicted"/>